<keyword evidence="3 9" id="KW-0813">Transport</keyword>
<evidence type="ECO:0000256" key="5">
    <source>
        <dbReference type="ARBA" id="ARBA00022519"/>
    </source>
</evidence>
<feature type="transmembrane region" description="Helical" evidence="9">
    <location>
        <begin position="186"/>
        <end position="205"/>
    </location>
</feature>
<name>A0A4Q7M8I0_9MICO</name>
<keyword evidence="6 9" id="KW-0812">Transmembrane</keyword>
<dbReference type="PROSITE" id="PS51012">
    <property type="entry name" value="ABC_TM2"/>
    <property type="match status" value="1"/>
</dbReference>
<evidence type="ECO:0000256" key="8">
    <source>
        <dbReference type="ARBA" id="ARBA00023136"/>
    </source>
</evidence>
<feature type="transmembrane region" description="Helical" evidence="9">
    <location>
        <begin position="117"/>
        <end position="145"/>
    </location>
</feature>
<sequence length="272" mass="29635">MRTTVINPPGRLPLPPWSELWEAREVALRFGQRDVVLRYRQTAIGVAWVLIQPLAAAGIFSLVFGSVANLPTGGIPYFLFSFISMLAWTLFSSVLGRAAPSLVANQALVAKVFFPRMLVPISTAMSALLDFAVGLALGIVLLVIYGVNPGWGVLLLPVWVLLFVLLALGIGLAASAWMVRYRDVGYILPWALQFALFATPVAYSLDAVPDNLLPVFAANPLSWLMELFRYSLLGEALPPTWQIVGAVLVSIGGFLLGAIVFQRHERSFADLI</sequence>
<organism evidence="11 12">
    <name type="scientific">Agromyces ramosus</name>
    <dbReference type="NCBI Taxonomy" id="33879"/>
    <lineage>
        <taxon>Bacteria</taxon>
        <taxon>Bacillati</taxon>
        <taxon>Actinomycetota</taxon>
        <taxon>Actinomycetes</taxon>
        <taxon>Micrococcales</taxon>
        <taxon>Microbacteriaceae</taxon>
        <taxon>Agromyces</taxon>
    </lineage>
</organism>
<keyword evidence="5" id="KW-0997">Cell inner membrane</keyword>
<dbReference type="PANTHER" id="PTHR30413">
    <property type="entry name" value="INNER MEMBRANE TRANSPORT PERMEASE"/>
    <property type="match status" value="1"/>
</dbReference>
<evidence type="ECO:0000256" key="1">
    <source>
        <dbReference type="ARBA" id="ARBA00004429"/>
    </source>
</evidence>
<keyword evidence="12" id="KW-1185">Reference proteome</keyword>
<dbReference type="RefSeq" id="WP_165391247.1">
    <property type="nucleotide sequence ID" value="NZ_SGWY01000004.1"/>
</dbReference>
<feature type="domain" description="ABC transmembrane type-2" evidence="10">
    <location>
        <begin position="44"/>
        <end position="264"/>
    </location>
</feature>
<dbReference type="InterPro" id="IPR047817">
    <property type="entry name" value="ABC2_TM_bact-type"/>
</dbReference>
<dbReference type="EMBL" id="SGWY01000004">
    <property type="protein sequence ID" value="RZS63467.1"/>
    <property type="molecule type" value="Genomic_DNA"/>
</dbReference>
<keyword evidence="8 9" id="KW-0472">Membrane</keyword>
<dbReference type="AlphaFoldDB" id="A0A4Q7M8I0"/>
<evidence type="ECO:0000256" key="3">
    <source>
        <dbReference type="ARBA" id="ARBA00022448"/>
    </source>
</evidence>
<dbReference type="Pfam" id="PF01061">
    <property type="entry name" value="ABC2_membrane"/>
    <property type="match status" value="1"/>
</dbReference>
<evidence type="ECO:0000256" key="6">
    <source>
        <dbReference type="ARBA" id="ARBA00022692"/>
    </source>
</evidence>
<dbReference type="Proteomes" id="UP000293289">
    <property type="component" value="Unassembled WGS sequence"/>
</dbReference>
<evidence type="ECO:0000256" key="4">
    <source>
        <dbReference type="ARBA" id="ARBA00022475"/>
    </source>
</evidence>
<dbReference type="InterPro" id="IPR013525">
    <property type="entry name" value="ABC2_TM"/>
</dbReference>
<proteinExistence type="inferred from homology"/>
<feature type="transmembrane region" description="Helical" evidence="9">
    <location>
        <begin position="241"/>
        <end position="261"/>
    </location>
</feature>
<gene>
    <name evidence="11" type="ORF">EV187_3372</name>
</gene>
<evidence type="ECO:0000256" key="2">
    <source>
        <dbReference type="ARBA" id="ARBA00007783"/>
    </source>
</evidence>
<dbReference type="PANTHER" id="PTHR30413:SF8">
    <property type="entry name" value="TRANSPORT PERMEASE PROTEIN"/>
    <property type="match status" value="1"/>
</dbReference>
<accession>A0A4Q7M8I0</accession>
<feature type="transmembrane region" description="Helical" evidence="9">
    <location>
        <begin position="74"/>
        <end position="96"/>
    </location>
</feature>
<feature type="transmembrane region" description="Helical" evidence="9">
    <location>
        <begin position="151"/>
        <end position="174"/>
    </location>
</feature>
<comment type="subcellular location">
    <subcellularLocation>
        <location evidence="1">Cell inner membrane</location>
        <topology evidence="1">Multi-pass membrane protein</topology>
    </subcellularLocation>
    <subcellularLocation>
        <location evidence="9">Cell membrane</location>
        <topology evidence="9">Multi-pass membrane protein</topology>
    </subcellularLocation>
</comment>
<evidence type="ECO:0000256" key="9">
    <source>
        <dbReference type="RuleBase" id="RU361157"/>
    </source>
</evidence>
<evidence type="ECO:0000259" key="10">
    <source>
        <dbReference type="PROSITE" id="PS51012"/>
    </source>
</evidence>
<keyword evidence="4 9" id="KW-1003">Cell membrane</keyword>
<keyword evidence="7 9" id="KW-1133">Transmembrane helix</keyword>
<dbReference type="GO" id="GO:0015920">
    <property type="term" value="P:lipopolysaccharide transport"/>
    <property type="evidence" value="ECO:0007669"/>
    <property type="project" value="TreeGrafter"/>
</dbReference>
<evidence type="ECO:0000313" key="12">
    <source>
        <dbReference type="Proteomes" id="UP000293289"/>
    </source>
</evidence>
<comment type="similarity">
    <text evidence="2 9">Belongs to the ABC-2 integral membrane protein family.</text>
</comment>
<evidence type="ECO:0000256" key="7">
    <source>
        <dbReference type="ARBA" id="ARBA00022989"/>
    </source>
</evidence>
<evidence type="ECO:0000313" key="11">
    <source>
        <dbReference type="EMBL" id="RZS63467.1"/>
    </source>
</evidence>
<protein>
    <recommendedName>
        <fullName evidence="9">Transport permease protein</fullName>
    </recommendedName>
</protein>
<comment type="caution">
    <text evidence="11">The sequence shown here is derived from an EMBL/GenBank/DDBJ whole genome shotgun (WGS) entry which is preliminary data.</text>
</comment>
<feature type="transmembrane region" description="Helical" evidence="9">
    <location>
        <begin position="43"/>
        <end position="68"/>
    </location>
</feature>
<dbReference type="GO" id="GO:0005886">
    <property type="term" value="C:plasma membrane"/>
    <property type="evidence" value="ECO:0007669"/>
    <property type="project" value="UniProtKB-SubCell"/>
</dbReference>
<dbReference type="GO" id="GO:0140359">
    <property type="term" value="F:ABC-type transporter activity"/>
    <property type="evidence" value="ECO:0007669"/>
    <property type="project" value="InterPro"/>
</dbReference>
<reference evidence="11 12" key="1">
    <citation type="submission" date="2019-02" db="EMBL/GenBank/DDBJ databases">
        <title>Genomic Encyclopedia of Type Strains, Phase IV (KMG-IV): sequencing the most valuable type-strain genomes for metagenomic binning, comparative biology and taxonomic classification.</title>
        <authorList>
            <person name="Goeker M."/>
        </authorList>
    </citation>
    <scope>NUCLEOTIDE SEQUENCE [LARGE SCALE GENOMIC DNA]</scope>
    <source>
        <strain evidence="11 12">DSM 43045</strain>
    </source>
</reference>